<gene>
    <name evidence="3" type="ORF">Pla111_29270</name>
</gene>
<dbReference type="OrthoDB" id="257046at2"/>
<evidence type="ECO:0000313" key="4">
    <source>
        <dbReference type="Proteomes" id="UP000318995"/>
    </source>
</evidence>
<proteinExistence type="predicted"/>
<comment type="caution">
    <text evidence="3">The sequence shown here is derived from an EMBL/GenBank/DDBJ whole genome shotgun (WGS) entry which is preliminary data.</text>
</comment>
<keyword evidence="4" id="KW-1185">Reference proteome</keyword>
<dbReference type="Proteomes" id="UP000318995">
    <property type="component" value="Unassembled WGS sequence"/>
</dbReference>
<organism evidence="3 4">
    <name type="scientific">Botrimarina hoheduenensis</name>
    <dbReference type="NCBI Taxonomy" id="2528000"/>
    <lineage>
        <taxon>Bacteria</taxon>
        <taxon>Pseudomonadati</taxon>
        <taxon>Planctomycetota</taxon>
        <taxon>Planctomycetia</taxon>
        <taxon>Pirellulales</taxon>
        <taxon>Lacipirellulaceae</taxon>
        <taxon>Botrimarina</taxon>
    </lineage>
</organism>
<protein>
    <recommendedName>
        <fullName evidence="5">DUF2092 domain-containing protein</fullName>
    </recommendedName>
</protein>
<keyword evidence="2" id="KW-0812">Transmembrane</keyword>
<dbReference type="AlphaFoldDB" id="A0A5C5VTA9"/>
<accession>A0A5C5VTA9</accession>
<evidence type="ECO:0000313" key="3">
    <source>
        <dbReference type="EMBL" id="TWT41550.1"/>
    </source>
</evidence>
<feature type="region of interest" description="Disordered" evidence="1">
    <location>
        <begin position="173"/>
        <end position="194"/>
    </location>
</feature>
<keyword evidence="2" id="KW-0472">Membrane</keyword>
<dbReference type="RefSeq" id="WP_146575139.1">
    <property type="nucleotide sequence ID" value="NZ_SJPH01000008.1"/>
</dbReference>
<evidence type="ECO:0000256" key="2">
    <source>
        <dbReference type="SAM" id="Phobius"/>
    </source>
</evidence>
<name>A0A5C5VTA9_9BACT</name>
<reference evidence="3 4" key="1">
    <citation type="submission" date="2019-02" db="EMBL/GenBank/DDBJ databases">
        <title>Deep-cultivation of Planctomycetes and their phenomic and genomic characterization uncovers novel biology.</title>
        <authorList>
            <person name="Wiegand S."/>
            <person name="Jogler M."/>
            <person name="Boedeker C."/>
            <person name="Pinto D."/>
            <person name="Vollmers J."/>
            <person name="Rivas-Marin E."/>
            <person name="Kohn T."/>
            <person name="Peeters S.H."/>
            <person name="Heuer A."/>
            <person name="Rast P."/>
            <person name="Oberbeckmann S."/>
            <person name="Bunk B."/>
            <person name="Jeske O."/>
            <person name="Meyerdierks A."/>
            <person name="Storesund J.E."/>
            <person name="Kallscheuer N."/>
            <person name="Luecker S."/>
            <person name="Lage O.M."/>
            <person name="Pohl T."/>
            <person name="Merkel B.J."/>
            <person name="Hornburger P."/>
            <person name="Mueller R.-W."/>
            <person name="Bruemmer F."/>
            <person name="Labrenz M."/>
            <person name="Spormann A.M."/>
            <person name="Op Den Camp H."/>
            <person name="Overmann J."/>
            <person name="Amann R."/>
            <person name="Jetten M.S.M."/>
            <person name="Mascher T."/>
            <person name="Medema M.H."/>
            <person name="Devos D.P."/>
            <person name="Kaster A.-K."/>
            <person name="Ovreas L."/>
            <person name="Rohde M."/>
            <person name="Galperin M.Y."/>
            <person name="Jogler C."/>
        </authorList>
    </citation>
    <scope>NUCLEOTIDE SEQUENCE [LARGE SCALE GENOMIC DNA]</scope>
    <source>
        <strain evidence="3 4">Pla111</strain>
    </source>
</reference>
<evidence type="ECO:0008006" key="5">
    <source>
        <dbReference type="Google" id="ProtNLM"/>
    </source>
</evidence>
<keyword evidence="2" id="KW-1133">Transmembrane helix</keyword>
<sequence>MGNRLRDRATGFLWRALLLVAVGGGAFIGLQAIDNALMPLDRSPRTAFSPDEAPVVPGAPPLATPAANDTRGNRYIAQAQLRLAQIESLSASVSYEGISAQRITNLTGRYLQRGAGTNLHFSLLLRGKLADEPARLLRVSDSRFLWNDLIWDAVDRDGQPDPADRQISRIDLRRIGRDGGEHPGNTEGDPADSALEDRFGGLPTLLAKLARDHDFAAPRMLQLGGDRVLALIGERRTPVTPVIWPDTSPTDAHHVLVALEERSLTPRLIEFRGFEDPLSLSGTPLETRLQPSRQPLLRMRCADVQTGLAIPDSAFAYERPKDVPWRDETQRELQAIHSAARLTPSGAQR</sequence>
<dbReference type="EMBL" id="SJPH01000008">
    <property type="protein sequence ID" value="TWT41550.1"/>
    <property type="molecule type" value="Genomic_DNA"/>
</dbReference>
<feature type="transmembrane region" description="Helical" evidence="2">
    <location>
        <begin position="12"/>
        <end position="33"/>
    </location>
</feature>
<evidence type="ECO:0000256" key="1">
    <source>
        <dbReference type="SAM" id="MobiDB-lite"/>
    </source>
</evidence>